<dbReference type="Pfam" id="PF00538">
    <property type="entry name" value="Linker_histone"/>
    <property type="match status" value="1"/>
</dbReference>
<evidence type="ECO:0000256" key="2">
    <source>
        <dbReference type="ARBA" id="ARBA00004286"/>
    </source>
</evidence>
<keyword evidence="3 7" id="KW-0158">Chromosome</keyword>
<proteinExistence type="inferred from homology"/>
<evidence type="ECO:0000256" key="4">
    <source>
        <dbReference type="ARBA" id="ARBA00022990"/>
    </source>
</evidence>
<accession>A0A2G9TJ38</accession>
<sequence length="64" mass="6954">MSTDVAAAGPSTVPKVVRQPRVHPPYSQMVQQAIAELKDRSGSSKAAILRYLVQNYQLGDNVSK</sequence>
<keyword evidence="6 7" id="KW-0539">Nucleus</keyword>
<dbReference type="GO" id="GO:0030261">
    <property type="term" value="P:chromosome condensation"/>
    <property type="evidence" value="ECO:0007669"/>
    <property type="project" value="TreeGrafter"/>
</dbReference>
<evidence type="ECO:0000256" key="8">
    <source>
        <dbReference type="SAM" id="MobiDB-lite"/>
    </source>
</evidence>
<dbReference type="SMART" id="SM00526">
    <property type="entry name" value="H15"/>
    <property type="match status" value="1"/>
</dbReference>
<dbReference type="PRINTS" id="PR00624">
    <property type="entry name" value="HISTONEH5"/>
</dbReference>
<feature type="domain" description="H15" evidence="9">
    <location>
        <begin position="22"/>
        <end position="64"/>
    </location>
</feature>
<dbReference type="InterPro" id="IPR005819">
    <property type="entry name" value="H1/H5"/>
</dbReference>
<dbReference type="Gene3D" id="1.10.10.10">
    <property type="entry name" value="Winged helix-like DNA-binding domain superfamily/Winged helix DNA-binding domain"/>
    <property type="match status" value="1"/>
</dbReference>
<evidence type="ECO:0000256" key="3">
    <source>
        <dbReference type="ARBA" id="ARBA00022454"/>
    </source>
</evidence>
<dbReference type="EMBL" id="KZ362913">
    <property type="protein sequence ID" value="PIO57971.1"/>
    <property type="molecule type" value="Genomic_DNA"/>
</dbReference>
<evidence type="ECO:0000256" key="5">
    <source>
        <dbReference type="ARBA" id="ARBA00023125"/>
    </source>
</evidence>
<name>A0A2G9TJ38_TELCI</name>
<reference evidence="10 11" key="1">
    <citation type="submission" date="2015-09" db="EMBL/GenBank/DDBJ databases">
        <title>Draft genome of the parasitic nematode Teladorsagia circumcincta isolate WARC Sus (inbred).</title>
        <authorList>
            <person name="Mitreva M."/>
        </authorList>
    </citation>
    <scope>NUCLEOTIDE SEQUENCE [LARGE SCALE GENOMIC DNA]</scope>
    <source>
        <strain evidence="10 11">S</strain>
    </source>
</reference>
<dbReference type="InterPro" id="IPR036390">
    <property type="entry name" value="WH_DNA-bd_sf"/>
</dbReference>
<gene>
    <name evidence="10" type="ORF">TELCIR_20605</name>
</gene>
<dbReference type="InterPro" id="IPR005818">
    <property type="entry name" value="Histone_H1/H5_H15"/>
</dbReference>
<dbReference type="InterPro" id="IPR036388">
    <property type="entry name" value="WH-like_DNA-bd_sf"/>
</dbReference>
<comment type="similarity">
    <text evidence="7">Belongs to the histone H1/H5 family.</text>
</comment>
<dbReference type="GO" id="GO:0031492">
    <property type="term" value="F:nucleosomal DNA binding"/>
    <property type="evidence" value="ECO:0007669"/>
    <property type="project" value="TreeGrafter"/>
</dbReference>
<feature type="non-terminal residue" evidence="10">
    <location>
        <position position="64"/>
    </location>
</feature>
<dbReference type="GO" id="GO:0045910">
    <property type="term" value="P:negative regulation of DNA recombination"/>
    <property type="evidence" value="ECO:0007669"/>
    <property type="project" value="TreeGrafter"/>
</dbReference>
<dbReference type="CDD" id="cd00073">
    <property type="entry name" value="H15"/>
    <property type="match status" value="1"/>
</dbReference>
<evidence type="ECO:0000313" key="11">
    <source>
        <dbReference type="Proteomes" id="UP000230423"/>
    </source>
</evidence>
<evidence type="ECO:0000313" key="10">
    <source>
        <dbReference type="EMBL" id="PIO57971.1"/>
    </source>
</evidence>
<evidence type="ECO:0000256" key="7">
    <source>
        <dbReference type="RuleBase" id="RU003894"/>
    </source>
</evidence>
<protein>
    <submittedName>
        <fullName evidence="10">Linker histone H1 and H5 family protein</fullName>
    </submittedName>
</protein>
<evidence type="ECO:0000259" key="9">
    <source>
        <dbReference type="PROSITE" id="PS51504"/>
    </source>
</evidence>
<comment type="subcellular location">
    <subcellularLocation>
        <location evidence="2">Chromosome</location>
    </subcellularLocation>
    <subcellularLocation>
        <location evidence="1 7">Nucleus</location>
    </subcellularLocation>
</comment>
<dbReference type="SUPFAM" id="SSF46785">
    <property type="entry name" value="Winged helix' DNA-binding domain"/>
    <property type="match status" value="1"/>
</dbReference>
<dbReference type="AlphaFoldDB" id="A0A2G9TJ38"/>
<keyword evidence="5 7" id="KW-0238">DNA-binding</keyword>
<dbReference type="OrthoDB" id="1110759at2759"/>
<evidence type="ECO:0000256" key="1">
    <source>
        <dbReference type="ARBA" id="ARBA00004123"/>
    </source>
</evidence>
<dbReference type="PANTHER" id="PTHR11467">
    <property type="entry name" value="HISTONE H1"/>
    <property type="match status" value="1"/>
</dbReference>
<dbReference type="GO" id="GO:0030527">
    <property type="term" value="F:structural constituent of chromatin"/>
    <property type="evidence" value="ECO:0007669"/>
    <property type="project" value="InterPro"/>
</dbReference>
<organism evidence="10 11">
    <name type="scientific">Teladorsagia circumcincta</name>
    <name type="common">Brown stomach worm</name>
    <name type="synonym">Ostertagia circumcincta</name>
    <dbReference type="NCBI Taxonomy" id="45464"/>
    <lineage>
        <taxon>Eukaryota</taxon>
        <taxon>Metazoa</taxon>
        <taxon>Ecdysozoa</taxon>
        <taxon>Nematoda</taxon>
        <taxon>Chromadorea</taxon>
        <taxon>Rhabditida</taxon>
        <taxon>Rhabditina</taxon>
        <taxon>Rhabditomorpha</taxon>
        <taxon>Strongyloidea</taxon>
        <taxon>Trichostrongylidae</taxon>
        <taxon>Teladorsagia</taxon>
    </lineage>
</organism>
<dbReference type="GO" id="GO:0003690">
    <property type="term" value="F:double-stranded DNA binding"/>
    <property type="evidence" value="ECO:0007669"/>
    <property type="project" value="TreeGrafter"/>
</dbReference>
<evidence type="ECO:0000256" key="6">
    <source>
        <dbReference type="ARBA" id="ARBA00023242"/>
    </source>
</evidence>
<dbReference type="PANTHER" id="PTHR11467:SF36">
    <property type="entry name" value="HISTONE 24-RELATED"/>
    <property type="match status" value="1"/>
</dbReference>
<dbReference type="GO" id="GO:0005634">
    <property type="term" value="C:nucleus"/>
    <property type="evidence" value="ECO:0007669"/>
    <property type="project" value="UniProtKB-SubCell"/>
</dbReference>
<feature type="region of interest" description="Disordered" evidence="8">
    <location>
        <begin position="1"/>
        <end position="24"/>
    </location>
</feature>
<keyword evidence="4" id="KW-0007">Acetylation</keyword>
<keyword evidence="11" id="KW-1185">Reference proteome</keyword>
<dbReference type="GO" id="GO:0006334">
    <property type="term" value="P:nucleosome assembly"/>
    <property type="evidence" value="ECO:0007669"/>
    <property type="project" value="InterPro"/>
</dbReference>
<dbReference type="Proteomes" id="UP000230423">
    <property type="component" value="Unassembled WGS sequence"/>
</dbReference>
<dbReference type="PROSITE" id="PS51504">
    <property type="entry name" value="H15"/>
    <property type="match status" value="1"/>
</dbReference>
<dbReference type="GO" id="GO:0000786">
    <property type="term" value="C:nucleosome"/>
    <property type="evidence" value="ECO:0007669"/>
    <property type="project" value="InterPro"/>
</dbReference>